<protein>
    <recommendedName>
        <fullName evidence="4">Glycerophosphoryl diester phosphodiesterase membrane domain-containing protein</fullName>
    </recommendedName>
</protein>
<evidence type="ECO:0000313" key="3">
    <source>
        <dbReference type="Proteomes" id="UP000230108"/>
    </source>
</evidence>
<gene>
    <name evidence="2" type="ORF">COY90_01545</name>
</gene>
<dbReference type="Proteomes" id="UP000230108">
    <property type="component" value="Unassembled WGS sequence"/>
</dbReference>
<evidence type="ECO:0008006" key="4">
    <source>
        <dbReference type="Google" id="ProtNLM"/>
    </source>
</evidence>
<keyword evidence="1" id="KW-0472">Membrane</keyword>
<organism evidence="2 3">
    <name type="scientific">Candidatus Roizmanbacteria bacterium CG_4_10_14_0_8_um_filter_39_9</name>
    <dbReference type="NCBI Taxonomy" id="1974829"/>
    <lineage>
        <taxon>Bacteria</taxon>
        <taxon>Candidatus Roizmaniibacteriota</taxon>
    </lineage>
</organism>
<feature type="transmembrane region" description="Helical" evidence="1">
    <location>
        <begin position="63"/>
        <end position="92"/>
    </location>
</feature>
<evidence type="ECO:0000313" key="2">
    <source>
        <dbReference type="EMBL" id="PIY69271.1"/>
    </source>
</evidence>
<dbReference type="EMBL" id="PFLF01000038">
    <property type="protein sequence ID" value="PIY69271.1"/>
    <property type="molecule type" value="Genomic_DNA"/>
</dbReference>
<reference evidence="3" key="1">
    <citation type="submission" date="2017-09" db="EMBL/GenBank/DDBJ databases">
        <title>Depth-based differentiation of microbial function through sediment-hosted aquifers and enrichment of novel symbionts in the deep terrestrial subsurface.</title>
        <authorList>
            <person name="Probst A.J."/>
            <person name="Ladd B."/>
            <person name="Jarett J.K."/>
            <person name="Geller-Mcgrath D.E."/>
            <person name="Sieber C.M.K."/>
            <person name="Emerson J.B."/>
            <person name="Anantharaman K."/>
            <person name="Thomas B.C."/>
            <person name="Malmstrom R."/>
            <person name="Stieglmeier M."/>
            <person name="Klingl A."/>
            <person name="Woyke T."/>
            <person name="Ryan C.M."/>
            <person name="Banfield J.F."/>
        </authorList>
    </citation>
    <scope>NUCLEOTIDE SEQUENCE [LARGE SCALE GENOMIC DNA]</scope>
</reference>
<comment type="caution">
    <text evidence="2">The sequence shown here is derived from an EMBL/GenBank/DDBJ whole genome shotgun (WGS) entry which is preliminary data.</text>
</comment>
<accession>A0A2M7QDI2</accession>
<keyword evidence="1" id="KW-1133">Transmembrane helix</keyword>
<proteinExistence type="predicted"/>
<name>A0A2M7QDI2_9BACT</name>
<dbReference type="AlphaFoldDB" id="A0A2M7QDI2"/>
<feature type="transmembrane region" description="Helical" evidence="1">
    <location>
        <begin position="113"/>
        <end position="133"/>
    </location>
</feature>
<keyword evidence="1" id="KW-0812">Transmembrane</keyword>
<feature type="transmembrane region" description="Helical" evidence="1">
    <location>
        <begin position="203"/>
        <end position="224"/>
    </location>
</feature>
<evidence type="ECO:0000256" key="1">
    <source>
        <dbReference type="SAM" id="Phobius"/>
    </source>
</evidence>
<feature type="transmembrane region" description="Helical" evidence="1">
    <location>
        <begin position="178"/>
        <end position="197"/>
    </location>
</feature>
<sequence>MKLQYRETIREACECFQRNIKLVLIAVGVEYIASFAFKALQTYGENATKIPNTVTLPFAQPYFILSLIVSIVSIVGVIAVALVQPLLIISVVNSEHNTSASFSTMVSYILRSAGRIVGTTILVGLVVVGGYLLLIVPGIIFSLMYSQAYYLSLIDGLGPMESLKQSKILTKFNKKKIFNIYFLVGVLSLVIYMPLAFLKIPSYITNLFEYAWGGYMMILNYTIFKKLKSFQQA</sequence>